<evidence type="ECO:0000256" key="7">
    <source>
        <dbReference type="ARBA" id="ARBA00022660"/>
    </source>
</evidence>
<comment type="catalytic activity">
    <reaction evidence="17 18">
        <text>a ubiquinone + NADH + 5 H(+)(in) = a ubiquinol + NAD(+) + 4 H(+)(out)</text>
        <dbReference type="Rhea" id="RHEA:29091"/>
        <dbReference type="Rhea" id="RHEA-COMP:9565"/>
        <dbReference type="Rhea" id="RHEA-COMP:9566"/>
        <dbReference type="ChEBI" id="CHEBI:15378"/>
        <dbReference type="ChEBI" id="CHEBI:16389"/>
        <dbReference type="ChEBI" id="CHEBI:17976"/>
        <dbReference type="ChEBI" id="CHEBI:57540"/>
        <dbReference type="ChEBI" id="CHEBI:57945"/>
        <dbReference type="EC" id="7.1.1.2"/>
    </reaction>
</comment>
<dbReference type="Pfam" id="PF00361">
    <property type="entry name" value="Proton_antipo_M"/>
    <property type="match status" value="1"/>
</dbReference>
<dbReference type="InterPro" id="IPR003917">
    <property type="entry name" value="NADH_UbQ_OxRdtase_chain2"/>
</dbReference>
<dbReference type="PANTHER" id="PTHR46552:SF1">
    <property type="entry name" value="NADH-UBIQUINONE OXIDOREDUCTASE CHAIN 2"/>
    <property type="match status" value="1"/>
</dbReference>
<dbReference type="InterPro" id="IPR001750">
    <property type="entry name" value="ND/Mrp_TM"/>
</dbReference>
<feature type="transmembrane region" description="Helical" evidence="18">
    <location>
        <begin position="277"/>
        <end position="296"/>
    </location>
</feature>
<keyword evidence="6" id="KW-0813">Transport</keyword>
<feature type="domain" description="NADH:quinone oxidoreductase/Mrp antiporter transmembrane" evidence="19">
    <location>
        <begin position="27"/>
        <end position="285"/>
    </location>
</feature>
<keyword evidence="11 18" id="KW-0249">Electron transport</keyword>
<evidence type="ECO:0000256" key="15">
    <source>
        <dbReference type="ARBA" id="ARBA00023128"/>
    </source>
</evidence>
<keyword evidence="16 18" id="KW-0472">Membrane</keyword>
<keyword evidence="12 18" id="KW-1133">Transmembrane helix</keyword>
<evidence type="ECO:0000256" key="10">
    <source>
        <dbReference type="ARBA" id="ARBA00022967"/>
    </source>
</evidence>
<comment type="function">
    <text evidence="18">Core subunit of the mitochondrial membrane respiratory chain NADH dehydrogenase (Complex I) which catalyzes electron transfer from NADH through the respiratory chain, using ubiquinone as an electron acceptor. Essential for the catalytic activity and assembly of complex I.</text>
</comment>
<organism evidence="20">
    <name type="scientific">Blasticotoma sp. 'minuta'</name>
    <dbReference type="NCBI Taxonomy" id="2950359"/>
    <lineage>
        <taxon>Eukaryota</taxon>
        <taxon>Metazoa</taxon>
        <taxon>Ecdysozoa</taxon>
        <taxon>Arthropoda</taxon>
        <taxon>Hexapoda</taxon>
        <taxon>Insecta</taxon>
        <taxon>Pterygota</taxon>
        <taxon>Neoptera</taxon>
        <taxon>Endopterygota</taxon>
        <taxon>Hymenoptera</taxon>
        <taxon>Tenthredinoidea</taxon>
        <taxon>Blasticotomidae</taxon>
        <taxon>Blasticotoma</taxon>
    </lineage>
</organism>
<feature type="transmembrane region" description="Helical" evidence="18">
    <location>
        <begin position="239"/>
        <end position="257"/>
    </location>
</feature>
<accession>A0A977TL84</accession>
<evidence type="ECO:0000256" key="6">
    <source>
        <dbReference type="ARBA" id="ARBA00022448"/>
    </source>
</evidence>
<keyword evidence="9 18" id="KW-0999">Mitochondrion inner membrane</keyword>
<dbReference type="PANTHER" id="PTHR46552">
    <property type="entry name" value="NADH-UBIQUINONE OXIDOREDUCTASE CHAIN 2"/>
    <property type="match status" value="1"/>
</dbReference>
<evidence type="ECO:0000256" key="9">
    <source>
        <dbReference type="ARBA" id="ARBA00022792"/>
    </source>
</evidence>
<dbReference type="EMBL" id="ON964461">
    <property type="protein sequence ID" value="UXW93464.1"/>
    <property type="molecule type" value="Genomic_DNA"/>
</dbReference>
<evidence type="ECO:0000256" key="16">
    <source>
        <dbReference type="ARBA" id="ARBA00023136"/>
    </source>
</evidence>
<evidence type="ECO:0000256" key="4">
    <source>
        <dbReference type="ARBA" id="ARBA00012944"/>
    </source>
</evidence>
<protein>
    <recommendedName>
        <fullName evidence="5 18">NADH-ubiquinone oxidoreductase chain 2</fullName>
        <ecNumber evidence="4 18">7.1.1.2</ecNumber>
    </recommendedName>
</protein>
<evidence type="ECO:0000313" key="20">
    <source>
        <dbReference type="EMBL" id="UXW93464.1"/>
    </source>
</evidence>
<comment type="subcellular location">
    <subcellularLocation>
        <location evidence="2 18">Mitochondrion inner membrane</location>
        <topology evidence="2 18">Multi-pass membrane protein</topology>
    </subcellularLocation>
</comment>
<dbReference type="GO" id="GO:0008137">
    <property type="term" value="F:NADH dehydrogenase (ubiquinone) activity"/>
    <property type="evidence" value="ECO:0007669"/>
    <property type="project" value="UniProtKB-EC"/>
</dbReference>
<dbReference type="GO" id="GO:0005743">
    <property type="term" value="C:mitochondrial inner membrane"/>
    <property type="evidence" value="ECO:0007669"/>
    <property type="project" value="UniProtKB-SubCell"/>
</dbReference>
<evidence type="ECO:0000256" key="11">
    <source>
        <dbReference type="ARBA" id="ARBA00022982"/>
    </source>
</evidence>
<evidence type="ECO:0000256" key="2">
    <source>
        <dbReference type="ARBA" id="ARBA00004448"/>
    </source>
</evidence>
<evidence type="ECO:0000256" key="13">
    <source>
        <dbReference type="ARBA" id="ARBA00023027"/>
    </source>
</evidence>
<evidence type="ECO:0000256" key="17">
    <source>
        <dbReference type="ARBA" id="ARBA00049551"/>
    </source>
</evidence>
<evidence type="ECO:0000256" key="12">
    <source>
        <dbReference type="ARBA" id="ARBA00022989"/>
    </source>
</evidence>
<evidence type="ECO:0000256" key="14">
    <source>
        <dbReference type="ARBA" id="ARBA00023075"/>
    </source>
</evidence>
<keyword evidence="14 18" id="KW-0830">Ubiquinone</keyword>
<geneLocation type="mitochondrion" evidence="20"/>
<evidence type="ECO:0000259" key="19">
    <source>
        <dbReference type="Pfam" id="PF00361"/>
    </source>
</evidence>
<keyword evidence="8 18" id="KW-0812">Transmembrane</keyword>
<feature type="transmembrane region" description="Helical" evidence="18">
    <location>
        <begin position="63"/>
        <end position="81"/>
    </location>
</feature>
<feature type="transmembrane region" description="Helical" evidence="18">
    <location>
        <begin position="317"/>
        <end position="335"/>
    </location>
</feature>
<proteinExistence type="inferred from homology"/>
<gene>
    <name evidence="20" type="primary">ND2</name>
</gene>
<reference evidence="20" key="2">
    <citation type="submission" date="2022-07" db="EMBL/GenBank/DDBJ databases">
        <authorList>
            <person name="Niu G."/>
        </authorList>
    </citation>
    <scope>NUCLEOTIDE SEQUENCE</scope>
</reference>
<keyword evidence="15 18" id="KW-0496">Mitochondrion</keyword>
<comment type="function">
    <text evidence="1">Core subunit of the mitochondrial membrane respiratory chain NADH dehydrogenase (Complex I) that is believed to belong to the minimal assembly required for catalysis. Complex I functions in the transfer of electrons from NADH to the respiratory chain. The immediate electron acceptor for the enzyme is believed to be ubiquinone.</text>
</comment>
<keyword evidence="13 18" id="KW-0520">NAD</keyword>
<dbReference type="EC" id="7.1.1.2" evidence="4 18"/>
<evidence type="ECO:0000256" key="8">
    <source>
        <dbReference type="ARBA" id="ARBA00022692"/>
    </source>
</evidence>
<feature type="transmembrane region" description="Helical" evidence="18">
    <location>
        <begin position="200"/>
        <end position="219"/>
    </location>
</feature>
<feature type="transmembrane region" description="Helical" evidence="18">
    <location>
        <begin position="93"/>
        <end position="114"/>
    </location>
</feature>
<evidence type="ECO:0000256" key="5">
    <source>
        <dbReference type="ARBA" id="ARBA00021008"/>
    </source>
</evidence>
<comment type="similarity">
    <text evidence="3 18">Belongs to the complex I subunit 2 family.</text>
</comment>
<evidence type="ECO:0000256" key="1">
    <source>
        <dbReference type="ARBA" id="ARBA00003257"/>
    </source>
</evidence>
<evidence type="ECO:0000256" key="18">
    <source>
        <dbReference type="RuleBase" id="RU003403"/>
    </source>
</evidence>
<keyword evidence="10 18" id="KW-1278">Translocase</keyword>
<reference evidence="20" key="1">
    <citation type="journal article" date="2022" name="Insects">
        <title>Phylogenomic Analyses of the Tenthredinoidea Support the Familial Rank of Athaliidae (Insecta, Tenthredinoidea).</title>
        <authorList>
            <person name="Niu G."/>
            <person name="Budak M."/>
            <person name="Korkmaz E.M."/>
            <person name="Dogan O."/>
            <person name="Nel A."/>
            <person name="Wan S."/>
            <person name="Cai C."/>
            <person name="Jouault C."/>
            <person name="Li M."/>
            <person name="Wei M."/>
        </authorList>
    </citation>
    <scope>NUCLEOTIDE SEQUENCE</scope>
</reference>
<dbReference type="PRINTS" id="PR01436">
    <property type="entry name" value="NADHDHGNASE2"/>
</dbReference>
<feature type="transmembrane region" description="Helical" evidence="18">
    <location>
        <begin position="146"/>
        <end position="164"/>
    </location>
</feature>
<evidence type="ECO:0000256" key="3">
    <source>
        <dbReference type="ARBA" id="ARBA00007012"/>
    </source>
</evidence>
<name>A0A977TL84_9HYME</name>
<dbReference type="InterPro" id="IPR050175">
    <property type="entry name" value="Complex_I_Subunit_2"/>
</dbReference>
<dbReference type="AlphaFoldDB" id="A0A977TL84"/>
<dbReference type="GO" id="GO:0006120">
    <property type="term" value="P:mitochondrial electron transport, NADH to ubiquinone"/>
    <property type="evidence" value="ECO:0007669"/>
    <property type="project" value="InterPro"/>
</dbReference>
<sequence>MSKLINNKFKLTFYFLLMFSTTLAISSTSWMSMWMSLEINMMAFIPLMMNIPLNLSTNAMIKYFLTQAASSSMLIISLMMLKMYNTPMNLSLIYTLMTSSLLFKLGAAPFHWWMPSMINEITWINCLILLTWQKIIPLYMINIMEFSSMMINLCASLSAILGSISGLNQNSLKLILTYSSITHTGWMLHTTNLSKTLTTMYLMIYTLLILSITMICNTLNMNYLSQMFMMNNKTPMMKMMMTMSFLSMSGLPPFISFTPKIFTLMMMINNSMLSESMILLTSTLISLKFYMNPLITSLMLNYYNTKSTLLNMKFNELNLLIIINLSINLILIKYMNQIMI</sequence>
<keyword evidence="7 18" id="KW-0679">Respiratory chain</keyword>
<feature type="transmembrane region" description="Helical" evidence="18">
    <location>
        <begin position="121"/>
        <end position="140"/>
    </location>
</feature>